<dbReference type="AlphaFoldDB" id="A0A841HHE8"/>
<gene>
    <name evidence="2" type="ORF">HNQ60_001052</name>
</gene>
<evidence type="ECO:0000313" key="2">
    <source>
        <dbReference type="EMBL" id="MBB6092206.1"/>
    </source>
</evidence>
<dbReference type="CDD" id="cd07344">
    <property type="entry name" value="M48_yhfN_like"/>
    <property type="match status" value="1"/>
</dbReference>
<dbReference type="RefSeq" id="WP_184329949.1">
    <property type="nucleotide sequence ID" value="NZ_JACHHZ010000001.1"/>
</dbReference>
<evidence type="ECO:0000313" key="3">
    <source>
        <dbReference type="Proteomes" id="UP000588068"/>
    </source>
</evidence>
<keyword evidence="3" id="KW-1185">Reference proteome</keyword>
<dbReference type="PANTHER" id="PTHR30399:SF1">
    <property type="entry name" value="UTP PYROPHOSPHATASE"/>
    <property type="match status" value="1"/>
</dbReference>
<dbReference type="EMBL" id="JACHHZ010000001">
    <property type="protein sequence ID" value="MBB6092206.1"/>
    <property type="molecule type" value="Genomic_DNA"/>
</dbReference>
<dbReference type="Gene3D" id="3.30.2010.10">
    <property type="entry name" value="Metalloproteases ('zincins'), catalytic domain"/>
    <property type="match status" value="1"/>
</dbReference>
<accession>A0A841HHE8</accession>
<evidence type="ECO:0000259" key="1">
    <source>
        <dbReference type="Pfam" id="PF01863"/>
    </source>
</evidence>
<sequence>MSRLAPPSAQLQLFDARDLGDRWQVRVSRRARRLSVRVYPGGRVEVVVPPGASPMTIERFVGMHRRWIDDRVADLSTVSGVAAETTPSRIHLAAIDRTLIVDYRRTASSEIRAVAVDANKLIVAGVLDNEQRVARAIQRWLMDLAHVELGRVLGEIADRHGFRFERIQIRRQRTRWGSCSASGTISLNVCAMFQDPAVMRYLLIHELSHTRHMNHSRRFWSQVEALEPDYRRLDRELLQGWQRVPGWMFT</sequence>
<dbReference type="Proteomes" id="UP000588068">
    <property type="component" value="Unassembled WGS sequence"/>
</dbReference>
<dbReference type="Pfam" id="PF01863">
    <property type="entry name" value="YgjP-like"/>
    <property type="match status" value="1"/>
</dbReference>
<reference evidence="2 3" key="1">
    <citation type="submission" date="2020-08" db="EMBL/GenBank/DDBJ databases">
        <title>Genomic Encyclopedia of Type Strains, Phase IV (KMG-IV): sequencing the most valuable type-strain genomes for metagenomic binning, comparative biology and taxonomic classification.</title>
        <authorList>
            <person name="Goeker M."/>
        </authorList>
    </citation>
    <scope>NUCLEOTIDE SEQUENCE [LARGE SCALE GENOMIC DNA]</scope>
    <source>
        <strain evidence="2 3">DSM 26723</strain>
    </source>
</reference>
<name>A0A841HHE8_9GAMM</name>
<protein>
    <recommendedName>
        <fullName evidence="1">YgjP-like metallopeptidase domain-containing protein</fullName>
    </recommendedName>
</protein>
<comment type="caution">
    <text evidence="2">The sequence shown here is derived from an EMBL/GenBank/DDBJ whole genome shotgun (WGS) entry which is preliminary data.</text>
</comment>
<proteinExistence type="predicted"/>
<dbReference type="InterPro" id="IPR002725">
    <property type="entry name" value="YgjP-like_metallopeptidase"/>
</dbReference>
<organism evidence="2 3">
    <name type="scientific">Povalibacter uvarum</name>
    <dbReference type="NCBI Taxonomy" id="732238"/>
    <lineage>
        <taxon>Bacteria</taxon>
        <taxon>Pseudomonadati</taxon>
        <taxon>Pseudomonadota</taxon>
        <taxon>Gammaproteobacteria</taxon>
        <taxon>Steroidobacterales</taxon>
        <taxon>Steroidobacteraceae</taxon>
        <taxon>Povalibacter</taxon>
    </lineage>
</organism>
<dbReference type="PANTHER" id="PTHR30399">
    <property type="entry name" value="UNCHARACTERIZED PROTEIN YGJP"/>
    <property type="match status" value="1"/>
</dbReference>
<feature type="domain" description="YgjP-like metallopeptidase" evidence="1">
    <location>
        <begin position="32"/>
        <end position="237"/>
    </location>
</feature>
<dbReference type="InterPro" id="IPR053136">
    <property type="entry name" value="UTP_pyrophosphatase-like"/>
</dbReference>